<sequence>MAGELTSALRDVAELERTIQLAIAPAFLISALMTAVNVLVGRLARLVDRSRAMRAEATDAALAELERLGRRIRLTYYAIFACVASAILIGLLIIVAFVGALSSLPIGQLVGLLLIGAMIALILALCLFLSEIRLAARQSLAEQDV</sequence>
<dbReference type="EMBL" id="JALPRX010000008">
    <property type="protein sequence ID" value="MCK8783343.1"/>
    <property type="molecule type" value="Genomic_DNA"/>
</dbReference>
<feature type="transmembrane region" description="Helical" evidence="1">
    <location>
        <begin position="20"/>
        <end position="44"/>
    </location>
</feature>
<dbReference type="AlphaFoldDB" id="A0A9X2BS98"/>
<protein>
    <submittedName>
        <fullName evidence="2">DUF2721 domain-containing protein</fullName>
    </submittedName>
</protein>
<gene>
    <name evidence="2" type="ORF">M0638_02965</name>
</gene>
<dbReference type="Proteomes" id="UP001139516">
    <property type="component" value="Unassembled WGS sequence"/>
</dbReference>
<name>A0A9X2BS98_9PROT</name>
<dbReference type="Pfam" id="PF11026">
    <property type="entry name" value="DUF2721"/>
    <property type="match status" value="1"/>
</dbReference>
<dbReference type="InterPro" id="IPR021279">
    <property type="entry name" value="DUF2721"/>
</dbReference>
<keyword evidence="1" id="KW-1133">Transmembrane helix</keyword>
<feature type="transmembrane region" description="Helical" evidence="1">
    <location>
        <begin position="74"/>
        <end position="100"/>
    </location>
</feature>
<evidence type="ECO:0000313" key="2">
    <source>
        <dbReference type="EMBL" id="MCK8783343.1"/>
    </source>
</evidence>
<organism evidence="2 3">
    <name type="scientific">Roseomonas acroporae</name>
    <dbReference type="NCBI Taxonomy" id="2937791"/>
    <lineage>
        <taxon>Bacteria</taxon>
        <taxon>Pseudomonadati</taxon>
        <taxon>Pseudomonadota</taxon>
        <taxon>Alphaproteobacteria</taxon>
        <taxon>Acetobacterales</taxon>
        <taxon>Roseomonadaceae</taxon>
        <taxon>Roseomonas</taxon>
    </lineage>
</organism>
<keyword evidence="1" id="KW-0472">Membrane</keyword>
<comment type="caution">
    <text evidence="2">The sequence shown here is derived from an EMBL/GenBank/DDBJ whole genome shotgun (WGS) entry which is preliminary data.</text>
</comment>
<proteinExistence type="predicted"/>
<accession>A0A9X2BS98</accession>
<evidence type="ECO:0000313" key="3">
    <source>
        <dbReference type="Proteomes" id="UP001139516"/>
    </source>
</evidence>
<feature type="transmembrane region" description="Helical" evidence="1">
    <location>
        <begin position="106"/>
        <end position="129"/>
    </location>
</feature>
<reference evidence="2" key="1">
    <citation type="submission" date="2022-04" db="EMBL/GenBank/DDBJ databases">
        <title>Roseomonas acroporae sp. nov., isolated from coral Acropora digitifera.</title>
        <authorList>
            <person name="Sun H."/>
        </authorList>
    </citation>
    <scope>NUCLEOTIDE SEQUENCE</scope>
    <source>
        <strain evidence="2">NAR14</strain>
    </source>
</reference>
<keyword evidence="3" id="KW-1185">Reference proteome</keyword>
<evidence type="ECO:0000256" key="1">
    <source>
        <dbReference type="SAM" id="Phobius"/>
    </source>
</evidence>
<keyword evidence="1" id="KW-0812">Transmembrane</keyword>
<dbReference type="RefSeq" id="WP_248665466.1">
    <property type="nucleotide sequence ID" value="NZ_JALPRX010000008.1"/>
</dbReference>